<reference evidence="4" key="2">
    <citation type="submission" date="2021-09" db="EMBL/GenBank/DDBJ databases">
        <authorList>
            <person name="Jia N."/>
            <person name="Wang J."/>
            <person name="Shi W."/>
            <person name="Du L."/>
            <person name="Sun Y."/>
            <person name="Zhan W."/>
            <person name="Jiang J."/>
            <person name="Wang Q."/>
            <person name="Zhang B."/>
            <person name="Ji P."/>
            <person name="Sakyi L.B."/>
            <person name="Cui X."/>
            <person name="Yuan T."/>
            <person name="Jiang B."/>
            <person name="Yang W."/>
            <person name="Lam T.T.-Y."/>
            <person name="Chang Q."/>
            <person name="Ding S."/>
            <person name="Wang X."/>
            <person name="Zhu J."/>
            <person name="Ruan X."/>
            <person name="Zhao L."/>
            <person name="Wei J."/>
            <person name="Que T."/>
            <person name="Du C."/>
            <person name="Cheng J."/>
            <person name="Dai P."/>
            <person name="Han X."/>
            <person name="Huang E."/>
            <person name="Gao Y."/>
            <person name="Liu J."/>
            <person name="Shao H."/>
            <person name="Ye R."/>
            <person name="Li L."/>
            <person name="Wei W."/>
            <person name="Wang X."/>
            <person name="Wang C."/>
            <person name="Huo Q."/>
            <person name="Li W."/>
            <person name="Guo W."/>
            <person name="Chen H."/>
            <person name="Chen S."/>
            <person name="Zhou L."/>
            <person name="Zhou L."/>
            <person name="Ni X."/>
            <person name="Tian J."/>
            <person name="Zhou Y."/>
            <person name="Sheng Y."/>
            <person name="Liu T."/>
            <person name="Pan Y."/>
            <person name="Xia L."/>
            <person name="Li J."/>
            <person name="Zhao F."/>
            <person name="Cao W."/>
        </authorList>
    </citation>
    <scope>NUCLEOTIDE SEQUENCE</scope>
    <source>
        <strain evidence="4">Rmic-2018</strain>
        <tissue evidence="4">Larvae</tissue>
    </source>
</reference>
<comment type="caution">
    <text evidence="4">The sequence shown here is derived from an EMBL/GenBank/DDBJ whole genome shotgun (WGS) entry which is preliminary data.</text>
</comment>
<dbReference type="GO" id="GO:0035556">
    <property type="term" value="P:intracellular signal transduction"/>
    <property type="evidence" value="ECO:0007669"/>
    <property type="project" value="TreeGrafter"/>
</dbReference>
<dbReference type="EMBL" id="JABSTU010000001">
    <property type="protein sequence ID" value="KAH8040209.1"/>
    <property type="molecule type" value="Genomic_DNA"/>
</dbReference>
<dbReference type="VEuPathDB" id="VectorBase:LOC119185016"/>
<dbReference type="SMART" id="SM00252">
    <property type="entry name" value="SH2"/>
    <property type="match status" value="1"/>
</dbReference>
<dbReference type="SUPFAM" id="SSF55550">
    <property type="entry name" value="SH2 domain"/>
    <property type="match status" value="1"/>
</dbReference>
<evidence type="ECO:0000256" key="2">
    <source>
        <dbReference type="PROSITE-ProRule" id="PRU00191"/>
    </source>
</evidence>
<dbReference type="InterPro" id="IPR000980">
    <property type="entry name" value="SH2"/>
</dbReference>
<dbReference type="Pfam" id="PF00017">
    <property type="entry name" value="SH2"/>
    <property type="match status" value="1"/>
</dbReference>
<evidence type="ECO:0000313" key="5">
    <source>
        <dbReference type="Proteomes" id="UP000821866"/>
    </source>
</evidence>
<organism evidence="4 5">
    <name type="scientific">Rhipicephalus microplus</name>
    <name type="common">Cattle tick</name>
    <name type="synonym">Boophilus microplus</name>
    <dbReference type="NCBI Taxonomy" id="6941"/>
    <lineage>
        <taxon>Eukaryota</taxon>
        <taxon>Metazoa</taxon>
        <taxon>Ecdysozoa</taxon>
        <taxon>Arthropoda</taxon>
        <taxon>Chelicerata</taxon>
        <taxon>Arachnida</taxon>
        <taxon>Acari</taxon>
        <taxon>Parasitiformes</taxon>
        <taxon>Ixodida</taxon>
        <taxon>Ixodoidea</taxon>
        <taxon>Ixodidae</taxon>
        <taxon>Rhipicephalinae</taxon>
        <taxon>Rhipicephalus</taxon>
        <taxon>Boophilus</taxon>
    </lineage>
</organism>
<evidence type="ECO:0000259" key="3">
    <source>
        <dbReference type="PROSITE" id="PS50001"/>
    </source>
</evidence>
<dbReference type="PROSITE" id="PS50001">
    <property type="entry name" value="SH2"/>
    <property type="match status" value="1"/>
</dbReference>
<reference evidence="4" key="1">
    <citation type="journal article" date="2020" name="Cell">
        <title>Large-Scale Comparative Analyses of Tick Genomes Elucidate Their Genetic Diversity and Vector Capacities.</title>
        <authorList>
            <consortium name="Tick Genome and Microbiome Consortium (TIGMIC)"/>
            <person name="Jia N."/>
            <person name="Wang J."/>
            <person name="Shi W."/>
            <person name="Du L."/>
            <person name="Sun Y."/>
            <person name="Zhan W."/>
            <person name="Jiang J.F."/>
            <person name="Wang Q."/>
            <person name="Zhang B."/>
            <person name="Ji P."/>
            <person name="Bell-Sakyi L."/>
            <person name="Cui X.M."/>
            <person name="Yuan T.T."/>
            <person name="Jiang B.G."/>
            <person name="Yang W.F."/>
            <person name="Lam T.T."/>
            <person name="Chang Q.C."/>
            <person name="Ding S.J."/>
            <person name="Wang X.J."/>
            <person name="Zhu J.G."/>
            <person name="Ruan X.D."/>
            <person name="Zhao L."/>
            <person name="Wei J.T."/>
            <person name="Ye R.Z."/>
            <person name="Que T.C."/>
            <person name="Du C.H."/>
            <person name="Zhou Y.H."/>
            <person name="Cheng J.X."/>
            <person name="Dai P.F."/>
            <person name="Guo W.B."/>
            <person name="Han X.H."/>
            <person name="Huang E.J."/>
            <person name="Li L.F."/>
            <person name="Wei W."/>
            <person name="Gao Y.C."/>
            <person name="Liu J.Z."/>
            <person name="Shao H.Z."/>
            <person name="Wang X."/>
            <person name="Wang C.C."/>
            <person name="Yang T.C."/>
            <person name="Huo Q.B."/>
            <person name="Li W."/>
            <person name="Chen H.Y."/>
            <person name="Chen S.E."/>
            <person name="Zhou L.G."/>
            <person name="Ni X.B."/>
            <person name="Tian J.H."/>
            <person name="Sheng Y."/>
            <person name="Liu T."/>
            <person name="Pan Y.S."/>
            <person name="Xia L.Y."/>
            <person name="Li J."/>
            <person name="Zhao F."/>
            <person name="Cao W.C."/>
        </authorList>
    </citation>
    <scope>NUCLEOTIDE SEQUENCE</scope>
    <source>
        <strain evidence="4">Rmic-2018</strain>
    </source>
</reference>
<dbReference type="PANTHER" id="PTHR14098">
    <property type="entry name" value="SH2 DOMAIN CONTAINING PROTEIN"/>
    <property type="match status" value="1"/>
</dbReference>
<evidence type="ECO:0000313" key="4">
    <source>
        <dbReference type="EMBL" id="KAH8040209.1"/>
    </source>
</evidence>
<accession>A0A9J6F144</accession>
<dbReference type="InterPro" id="IPR036860">
    <property type="entry name" value="SH2_dom_sf"/>
</dbReference>
<protein>
    <recommendedName>
        <fullName evidence="3">SH2 domain-containing protein</fullName>
    </recommendedName>
</protein>
<name>A0A9J6F144_RHIMP</name>
<gene>
    <name evidence="4" type="ORF">HPB51_009757</name>
</gene>
<dbReference type="CDD" id="cd00173">
    <property type="entry name" value="SH2"/>
    <property type="match status" value="1"/>
</dbReference>
<feature type="domain" description="SH2" evidence="3">
    <location>
        <begin position="169"/>
        <end position="270"/>
    </location>
</feature>
<dbReference type="GO" id="GO:0005737">
    <property type="term" value="C:cytoplasm"/>
    <property type="evidence" value="ECO:0007669"/>
    <property type="project" value="UniProtKB-ARBA"/>
</dbReference>
<dbReference type="PANTHER" id="PTHR14098:SF14">
    <property type="entry name" value="SH2 DOMAIN-CONTAINING PROTEIN"/>
    <property type="match status" value="1"/>
</dbReference>
<dbReference type="Gene3D" id="3.30.505.10">
    <property type="entry name" value="SH2 domain"/>
    <property type="match status" value="1"/>
</dbReference>
<dbReference type="GO" id="GO:0007169">
    <property type="term" value="P:cell surface receptor protein tyrosine kinase signaling pathway"/>
    <property type="evidence" value="ECO:0007669"/>
    <property type="project" value="TreeGrafter"/>
</dbReference>
<dbReference type="PRINTS" id="PR00401">
    <property type="entry name" value="SH2DOMAIN"/>
</dbReference>
<dbReference type="AlphaFoldDB" id="A0A9J6F144"/>
<keyword evidence="1 2" id="KW-0727">SH2 domain</keyword>
<evidence type="ECO:0000256" key="1">
    <source>
        <dbReference type="ARBA" id="ARBA00022999"/>
    </source>
</evidence>
<proteinExistence type="predicted"/>
<dbReference type="InterPro" id="IPR051751">
    <property type="entry name" value="Immunoreceptor_sig_adapters"/>
</dbReference>
<keyword evidence="5" id="KW-1185">Reference proteome</keyword>
<dbReference type="Proteomes" id="UP000821866">
    <property type="component" value="Chromosome 1"/>
</dbReference>
<sequence>MCTVRRYRYQGEKSLASMGNKPSDRGAHGWHSTLTGAKKLREIILDPLKFKNTYLKLPLLGVELGEVQHRERKLNEKLHEDFDHFEHEDRPTTGVLKDFENLSVTWALWMEKRPVGQMTTVGAGIQTLKMILDMRFHFRLETMSLLAGLLNTLRNLRDLQQEDFGADPPWLVRVERAEAERLLSGARDGSFVVRPSRGEAPFALSLRFGGRPFHLRVRRRTDGRLALGSEKPCERSFDSLGQLVEHHCREPILLTSRGCPAGRTTLALPPLT</sequence>